<evidence type="ECO:0000313" key="3">
    <source>
        <dbReference type="Proteomes" id="UP001321486"/>
    </source>
</evidence>
<accession>A0ABN6Y6V3</accession>
<reference evidence="2" key="3">
    <citation type="submission" date="2023-02" db="EMBL/GenBank/DDBJ databases">
        <authorList>
            <person name="Sun Q."/>
            <person name="Mori K."/>
        </authorList>
    </citation>
    <scope>NUCLEOTIDE SEQUENCE</scope>
    <source>
        <strain evidence="2">NBRC 108728</strain>
        <plasmid evidence="2">pNBRC108728a</plasmid>
    </source>
</reference>
<geneLocation type="plasmid" evidence="2 3">
    <name>pNBRC108728a</name>
</geneLocation>
<protein>
    <recommendedName>
        <fullName evidence="4">DNA-binding protein</fullName>
    </recommendedName>
</protein>
<reference evidence="3" key="2">
    <citation type="journal article" date="2019" name="Int. J. Syst. Evol. Microbiol.">
        <title>The Global Catalogue of Microorganisms (GCM) 10K type strain sequencing project: providing services to taxonomists for standard genome sequencing and annotation.</title>
        <authorList>
            <consortium name="The Broad Institute Genomics Platform"/>
            <consortium name="The Broad Institute Genome Sequencing Center for Infectious Disease"/>
            <person name="Wu L."/>
            <person name="Ma J."/>
        </authorList>
    </citation>
    <scope>NUCLEOTIDE SEQUENCE [LARGE SCALE GENOMIC DNA]</scope>
    <source>
        <strain evidence="3">NBRC 108728</strain>
    </source>
</reference>
<dbReference type="Proteomes" id="UP001321486">
    <property type="component" value="Plasmid pNBRC108728a"/>
</dbReference>
<evidence type="ECO:0000313" key="2">
    <source>
        <dbReference type="EMBL" id="BDZ52903.1"/>
    </source>
</evidence>
<sequence length="102" mass="10879">MTTAQGTILHTTTAPQARETITVTVKGKVDVISEYGQTCVDFRATDGVESFFVVAKSYPRPIAGDSLAADGDRLQLTGRFVGRWFEVDSALLVAQGSELVAA</sequence>
<dbReference type="EMBL" id="AP027733">
    <property type="protein sequence ID" value="BDZ52903.1"/>
    <property type="molecule type" value="Genomic_DNA"/>
</dbReference>
<name>A0ABN6Y6V3_9MICO</name>
<gene>
    <name evidence="1" type="ORF">GCM10025867_45770</name>
    <name evidence="2" type="ORF">GCM10025867_51440</name>
</gene>
<dbReference type="RefSeq" id="WP_286347185.1">
    <property type="nucleotide sequence ID" value="NZ_AP027733.1"/>
</dbReference>
<proteinExistence type="predicted"/>
<evidence type="ECO:0008006" key="4">
    <source>
        <dbReference type="Google" id="ProtNLM"/>
    </source>
</evidence>
<organism evidence="2 3">
    <name type="scientific">Frondihabitans sucicola</name>
    <dbReference type="NCBI Taxonomy" id="1268041"/>
    <lineage>
        <taxon>Bacteria</taxon>
        <taxon>Bacillati</taxon>
        <taxon>Actinomycetota</taxon>
        <taxon>Actinomycetes</taxon>
        <taxon>Micrococcales</taxon>
        <taxon>Microbacteriaceae</taxon>
        <taxon>Frondihabitans</taxon>
    </lineage>
</organism>
<evidence type="ECO:0000313" key="1">
    <source>
        <dbReference type="EMBL" id="BDZ52336.1"/>
    </source>
</evidence>
<keyword evidence="2" id="KW-0614">Plasmid</keyword>
<dbReference type="EMBL" id="AP027733">
    <property type="protein sequence ID" value="BDZ52336.1"/>
    <property type="molecule type" value="Genomic_DNA"/>
</dbReference>
<reference evidence="2" key="1">
    <citation type="journal article" date="2014" name="Int. J. Syst. Evol. Microbiol.">
        <title>Complete genome of a new Firmicutes species belonging to the dominant human colonic microbiota ('Ruminococcus bicirculans') reveals two chromosomes and a selective capacity to utilize plant glucans.</title>
        <authorList>
            <consortium name="NISC Comparative Sequencing Program"/>
            <person name="Wegmann U."/>
            <person name="Louis P."/>
            <person name="Goesmann A."/>
            <person name="Henrissat B."/>
            <person name="Duncan S.H."/>
            <person name="Flint H.J."/>
        </authorList>
    </citation>
    <scope>NUCLEOTIDE SEQUENCE</scope>
    <source>
        <strain evidence="2">NBRC 108728</strain>
    </source>
</reference>
<keyword evidence="3" id="KW-1185">Reference proteome</keyword>